<dbReference type="SUPFAM" id="SSF55486">
    <property type="entry name" value="Metalloproteases ('zincins'), catalytic domain"/>
    <property type="match status" value="1"/>
</dbReference>
<dbReference type="EMBL" id="KY563430">
    <property type="protein sequence ID" value="ARK19839.1"/>
    <property type="molecule type" value="mRNA"/>
</dbReference>
<evidence type="ECO:0000259" key="10">
    <source>
        <dbReference type="Pfam" id="PF05649"/>
    </source>
</evidence>
<dbReference type="InterPro" id="IPR042089">
    <property type="entry name" value="Peptidase_M13_dom_2"/>
</dbReference>
<dbReference type="GO" id="GO:0005886">
    <property type="term" value="C:plasma membrane"/>
    <property type="evidence" value="ECO:0007669"/>
    <property type="project" value="UniProtKB-SubCell"/>
</dbReference>
<dbReference type="AlphaFoldDB" id="A0A1W6EVV0"/>
<dbReference type="CDD" id="cd08662">
    <property type="entry name" value="M13"/>
    <property type="match status" value="1"/>
</dbReference>
<keyword evidence="5" id="KW-0479">Metal-binding</keyword>
<evidence type="ECO:0000256" key="3">
    <source>
        <dbReference type="ARBA" id="ARBA00007357"/>
    </source>
</evidence>
<evidence type="ECO:0000256" key="4">
    <source>
        <dbReference type="ARBA" id="ARBA00022670"/>
    </source>
</evidence>
<dbReference type="InterPro" id="IPR018497">
    <property type="entry name" value="Peptidase_M13_C"/>
</dbReference>
<dbReference type="Pfam" id="PF05649">
    <property type="entry name" value="Peptidase_M13_N"/>
    <property type="match status" value="1"/>
</dbReference>
<comment type="subcellular location">
    <subcellularLocation>
        <location evidence="2">Cell membrane</location>
        <topology evidence="2">Single-pass type II membrane protein</topology>
    </subcellularLocation>
</comment>
<sequence>MGVSRKEYISTFMAGLQVAFLLGGFFSLTTAVRVCDTEACNRLSTEIRSNMNTSVDPCDNFFQYACGGWIAAHPVPDGARRFSRLHVMYQELQDQLRELLEEPIKPTDNSGERAAKQHFQLCINETASGQNMVRFLSIVGNVGLWPMIRGSGTVTRTWQQIHDEYNWMTGKPSLYTITVYSNETGSTSNSLFLDQPESFFDVRLERKNADNVIKYVNFLVNVVSHFATVAGLPISEEKIRQDVQNVYDFRDKLEELRTKFLFRKRGPVMSIIETQQFLNNATAGVQQIDVSAAMQAAYRSVKDVTVTQDELIHVREPSYLQGLAQLLANTSEDIILNHINLHFVENHMIYTNAHLRHLLDEMYGSDDDRLTYCTNMPNIQVALSSMYVKKYFSAEKRAAAINITENIKTAVKNQASRTGWLSTTQLHSSFEKINKMNYIIGYVDAIVNDTQVEAYYAEYNMDGNYLQNILNYEGVEYSRLLRKLRHPTTDELKKRPQEWPIKVTSLYRTVPNQLEIAAGLLKWPMFDVNLPNVANYATTGVIIGHLLASMFDSVGFYLDQAENYTLPMNQPSDDAHYNRTACFELQYTNYVRNLINGTGKKYNHYNSFLTQTTYESFGLSVAKEAYDAQTSSEGSEFTKLPNLDEFNHEKQFFLAFAGSQCESICSSELYNILRQSAQTTNEVKVNSAVLNLPAFAETFNCPLESPMNPSNKCFILDPPRV</sequence>
<comment type="cofactor">
    <cofactor evidence="1">
        <name>Zn(2+)</name>
        <dbReference type="ChEBI" id="CHEBI:29105"/>
    </cofactor>
</comment>
<keyword evidence="7" id="KW-0862">Zinc</keyword>
<feature type="domain" description="Peptidase M13 C-terminal" evidence="9">
    <location>
        <begin position="506"/>
        <end position="713"/>
    </location>
</feature>
<evidence type="ECO:0000256" key="5">
    <source>
        <dbReference type="ARBA" id="ARBA00022723"/>
    </source>
</evidence>
<dbReference type="InterPro" id="IPR000718">
    <property type="entry name" value="Peptidase_M13"/>
</dbReference>
<dbReference type="PROSITE" id="PS51885">
    <property type="entry name" value="NEPRILYSIN"/>
    <property type="match status" value="1"/>
</dbReference>
<dbReference type="PANTHER" id="PTHR11733">
    <property type="entry name" value="ZINC METALLOPROTEASE FAMILY M13 NEPRILYSIN-RELATED"/>
    <property type="match status" value="1"/>
</dbReference>
<keyword evidence="4" id="KW-0645">Protease</keyword>
<feature type="domain" description="Peptidase M13 N-terminal" evidence="10">
    <location>
        <begin position="57"/>
        <end position="442"/>
    </location>
</feature>
<dbReference type="GO" id="GO:0016485">
    <property type="term" value="P:protein processing"/>
    <property type="evidence" value="ECO:0007669"/>
    <property type="project" value="TreeGrafter"/>
</dbReference>
<dbReference type="GO" id="GO:0046872">
    <property type="term" value="F:metal ion binding"/>
    <property type="evidence" value="ECO:0007669"/>
    <property type="project" value="UniProtKB-KW"/>
</dbReference>
<evidence type="ECO:0000256" key="6">
    <source>
        <dbReference type="ARBA" id="ARBA00022801"/>
    </source>
</evidence>
<evidence type="ECO:0000256" key="2">
    <source>
        <dbReference type="ARBA" id="ARBA00004401"/>
    </source>
</evidence>
<keyword evidence="6" id="KW-0378">Hydrolase</keyword>
<protein>
    <submittedName>
        <fullName evidence="11">Endothelin-converting enzyme-like protein 1</fullName>
    </submittedName>
</protein>
<name>A0A1W6EVV0_AMPCP</name>
<comment type="similarity">
    <text evidence="3">Belongs to the peptidase M13 family.</text>
</comment>
<dbReference type="Pfam" id="PF01431">
    <property type="entry name" value="Peptidase_M13"/>
    <property type="match status" value="1"/>
</dbReference>
<evidence type="ECO:0000313" key="11">
    <source>
        <dbReference type="EMBL" id="ARK19839.1"/>
    </source>
</evidence>
<reference evidence="11" key="1">
    <citation type="submission" date="2017-02" db="EMBL/GenBank/DDBJ databases">
        <title>Parasitoid Jewel Wasp Mounts Multi-Pronged Neurochemical Attack to Hijack a Host Brain.</title>
        <authorList>
            <person name="Arvidson R.S."/>
            <person name="Kaiser M."/>
            <person name="Libersat F."/>
            <person name="Adams M.E."/>
        </authorList>
    </citation>
    <scope>NUCLEOTIDE SEQUENCE</scope>
    <source>
        <strain evidence="11">57</strain>
    </source>
</reference>
<evidence type="ECO:0000259" key="9">
    <source>
        <dbReference type="Pfam" id="PF01431"/>
    </source>
</evidence>
<dbReference type="Gene3D" id="1.10.1380.10">
    <property type="entry name" value="Neutral endopeptidase , domain2"/>
    <property type="match status" value="1"/>
</dbReference>
<proteinExistence type="evidence at transcript level"/>
<dbReference type="InterPro" id="IPR008753">
    <property type="entry name" value="Peptidase_M13_N"/>
</dbReference>
<accession>A0A1W6EVV0</accession>
<keyword evidence="8" id="KW-0482">Metalloprotease</keyword>
<evidence type="ECO:0000256" key="1">
    <source>
        <dbReference type="ARBA" id="ARBA00001947"/>
    </source>
</evidence>
<dbReference type="Gene3D" id="3.40.390.10">
    <property type="entry name" value="Collagenase (Catalytic Domain)"/>
    <property type="match status" value="1"/>
</dbReference>
<evidence type="ECO:0000256" key="7">
    <source>
        <dbReference type="ARBA" id="ARBA00022833"/>
    </source>
</evidence>
<dbReference type="GO" id="GO:0004222">
    <property type="term" value="F:metalloendopeptidase activity"/>
    <property type="evidence" value="ECO:0007669"/>
    <property type="project" value="InterPro"/>
</dbReference>
<evidence type="ECO:0000256" key="8">
    <source>
        <dbReference type="ARBA" id="ARBA00023049"/>
    </source>
</evidence>
<dbReference type="InterPro" id="IPR024079">
    <property type="entry name" value="MetalloPept_cat_dom_sf"/>
</dbReference>
<dbReference type="PANTHER" id="PTHR11733:SF167">
    <property type="entry name" value="FI17812P1-RELATED"/>
    <property type="match status" value="1"/>
</dbReference>
<organism evidence="11">
    <name type="scientific">Ampulex compressa</name>
    <name type="common">Emerald cockroach wasp</name>
    <dbReference type="NCBI Taxonomy" id="860918"/>
    <lineage>
        <taxon>Eukaryota</taxon>
        <taxon>Metazoa</taxon>
        <taxon>Ecdysozoa</taxon>
        <taxon>Arthropoda</taxon>
        <taxon>Hexapoda</taxon>
        <taxon>Insecta</taxon>
        <taxon>Pterygota</taxon>
        <taxon>Neoptera</taxon>
        <taxon>Endopterygota</taxon>
        <taxon>Hymenoptera</taxon>
        <taxon>Apocrita</taxon>
        <taxon>Aculeata</taxon>
        <taxon>Apoidea</taxon>
        <taxon>Ampulicidae</taxon>
        <taxon>Ampulicini</taxon>
        <taxon>Ampulex</taxon>
    </lineage>
</organism>